<name>D4F0G6_EDWTA</name>
<sequence length="126" mass="14045">MSICDLLSVSYNANALTSPTSATHALCHNSPLISARIISPFSNLGTFARDHQRNNIVYSIAHFNLLNIFRTFRSLFCIKSLSLQTMVMSRLTISPIHGAIDKRGLTNTVHLEPARRNHTDYTTADD</sequence>
<dbReference type="HOGENOM" id="CLU_1978024_0_0_6"/>
<accession>D4F0G6</accession>
<protein>
    <submittedName>
        <fullName evidence="1">Uncharacterized protein</fullName>
    </submittedName>
</protein>
<proteinExistence type="predicted"/>
<evidence type="ECO:0000313" key="2">
    <source>
        <dbReference type="Proteomes" id="UP000003692"/>
    </source>
</evidence>
<organism evidence="1 2">
    <name type="scientific">Edwardsiella tarda ATCC 23685</name>
    <dbReference type="NCBI Taxonomy" id="500638"/>
    <lineage>
        <taxon>Bacteria</taxon>
        <taxon>Pseudomonadati</taxon>
        <taxon>Pseudomonadota</taxon>
        <taxon>Gammaproteobacteria</taxon>
        <taxon>Enterobacterales</taxon>
        <taxon>Hafniaceae</taxon>
        <taxon>Edwardsiella</taxon>
    </lineage>
</organism>
<evidence type="ECO:0000313" key="1">
    <source>
        <dbReference type="EMBL" id="EFE24768.1"/>
    </source>
</evidence>
<comment type="caution">
    <text evidence="1">The sequence shown here is derived from an EMBL/GenBank/DDBJ whole genome shotgun (WGS) entry which is preliminary data.</text>
</comment>
<dbReference type="EMBL" id="ADGK01000010">
    <property type="protein sequence ID" value="EFE24768.1"/>
    <property type="molecule type" value="Genomic_DNA"/>
</dbReference>
<dbReference type="AlphaFoldDB" id="D4F0G6"/>
<gene>
    <name evidence="1" type="ORF">EDWATA_00190</name>
</gene>
<dbReference type="Proteomes" id="UP000003692">
    <property type="component" value="Unassembled WGS sequence"/>
</dbReference>
<reference evidence="1 2" key="1">
    <citation type="submission" date="2010-02" db="EMBL/GenBank/DDBJ databases">
        <authorList>
            <person name="Weinstock G."/>
            <person name="Sodergren E."/>
            <person name="Clifton S."/>
            <person name="Fulton L."/>
            <person name="Fulton B."/>
            <person name="Courtney L."/>
            <person name="Fronick C."/>
            <person name="Harrison M."/>
            <person name="Strong C."/>
            <person name="Farmer C."/>
            <person name="Delahaunty K."/>
            <person name="Markovic C."/>
            <person name="Hall O."/>
            <person name="Minx P."/>
            <person name="Tomlinson C."/>
            <person name="Mitreva M."/>
            <person name="Nelson J."/>
            <person name="Hou S."/>
            <person name="Wollam A."/>
            <person name="Pepin K.H."/>
            <person name="Johnson M."/>
            <person name="Bhonagiri V."/>
            <person name="Zhang X."/>
            <person name="Suruliraj S."/>
            <person name="Warren W."/>
            <person name="Chinwalla A."/>
            <person name="Mardis E.R."/>
            <person name="Wilson R.K."/>
        </authorList>
    </citation>
    <scope>NUCLEOTIDE SEQUENCE [LARGE SCALE GENOMIC DNA]</scope>
    <source>
        <strain evidence="1 2">ATCC 23685</strain>
    </source>
</reference>